<evidence type="ECO:0000313" key="1">
    <source>
        <dbReference type="EMBL" id="KAK1321703.1"/>
    </source>
</evidence>
<comment type="caution">
    <text evidence="1">The sequence shown here is derived from an EMBL/GenBank/DDBJ whole genome shotgun (WGS) entry which is preliminary data.</text>
</comment>
<sequence>MDLDVEPIHESISELGLDESSPSFAGIPPLSSSSQVSAPIDIHLPRLGSLSRTSIDSSLLRRHGNSCHGCEVELF</sequence>
<organism evidence="1 2">
    <name type="scientific">Acorus calamus</name>
    <name type="common">Sweet flag</name>
    <dbReference type="NCBI Taxonomy" id="4465"/>
    <lineage>
        <taxon>Eukaryota</taxon>
        <taxon>Viridiplantae</taxon>
        <taxon>Streptophyta</taxon>
        <taxon>Embryophyta</taxon>
        <taxon>Tracheophyta</taxon>
        <taxon>Spermatophyta</taxon>
        <taxon>Magnoliopsida</taxon>
        <taxon>Liliopsida</taxon>
        <taxon>Acoraceae</taxon>
        <taxon>Acorus</taxon>
    </lineage>
</organism>
<dbReference type="Proteomes" id="UP001180020">
    <property type="component" value="Unassembled WGS sequence"/>
</dbReference>
<accession>A0AAV9F6Z8</accession>
<reference evidence="1" key="2">
    <citation type="submission" date="2023-06" db="EMBL/GenBank/DDBJ databases">
        <authorList>
            <person name="Ma L."/>
            <person name="Liu K.-W."/>
            <person name="Li Z."/>
            <person name="Hsiao Y.-Y."/>
            <person name="Qi Y."/>
            <person name="Fu T."/>
            <person name="Tang G."/>
            <person name="Zhang D."/>
            <person name="Sun W.-H."/>
            <person name="Liu D.-K."/>
            <person name="Li Y."/>
            <person name="Chen G.-Z."/>
            <person name="Liu X.-D."/>
            <person name="Liao X.-Y."/>
            <person name="Jiang Y.-T."/>
            <person name="Yu X."/>
            <person name="Hao Y."/>
            <person name="Huang J."/>
            <person name="Zhao X.-W."/>
            <person name="Ke S."/>
            <person name="Chen Y.-Y."/>
            <person name="Wu W.-L."/>
            <person name="Hsu J.-L."/>
            <person name="Lin Y.-F."/>
            <person name="Huang M.-D."/>
            <person name="Li C.-Y."/>
            <person name="Huang L."/>
            <person name="Wang Z.-W."/>
            <person name="Zhao X."/>
            <person name="Zhong W.-Y."/>
            <person name="Peng D.-H."/>
            <person name="Ahmad S."/>
            <person name="Lan S."/>
            <person name="Zhang J.-S."/>
            <person name="Tsai W.-C."/>
            <person name="Van De Peer Y."/>
            <person name="Liu Z.-J."/>
        </authorList>
    </citation>
    <scope>NUCLEOTIDE SEQUENCE</scope>
    <source>
        <strain evidence="1">CP</strain>
        <tissue evidence="1">Leaves</tissue>
    </source>
</reference>
<dbReference type="EMBL" id="JAUJYO010000003">
    <property type="protein sequence ID" value="KAK1321703.1"/>
    <property type="molecule type" value="Genomic_DNA"/>
</dbReference>
<proteinExistence type="predicted"/>
<evidence type="ECO:0000313" key="2">
    <source>
        <dbReference type="Proteomes" id="UP001180020"/>
    </source>
</evidence>
<keyword evidence="2" id="KW-1185">Reference proteome</keyword>
<reference evidence="1" key="1">
    <citation type="journal article" date="2023" name="Nat. Commun.">
        <title>Diploid and tetraploid genomes of Acorus and the evolution of monocots.</title>
        <authorList>
            <person name="Ma L."/>
            <person name="Liu K.W."/>
            <person name="Li Z."/>
            <person name="Hsiao Y.Y."/>
            <person name="Qi Y."/>
            <person name="Fu T."/>
            <person name="Tang G.D."/>
            <person name="Zhang D."/>
            <person name="Sun W.H."/>
            <person name="Liu D.K."/>
            <person name="Li Y."/>
            <person name="Chen G.Z."/>
            <person name="Liu X.D."/>
            <person name="Liao X.Y."/>
            <person name="Jiang Y.T."/>
            <person name="Yu X."/>
            <person name="Hao Y."/>
            <person name="Huang J."/>
            <person name="Zhao X.W."/>
            <person name="Ke S."/>
            <person name="Chen Y.Y."/>
            <person name="Wu W.L."/>
            <person name="Hsu J.L."/>
            <person name="Lin Y.F."/>
            <person name="Huang M.D."/>
            <person name="Li C.Y."/>
            <person name="Huang L."/>
            <person name="Wang Z.W."/>
            <person name="Zhao X."/>
            <person name="Zhong W.Y."/>
            <person name="Peng D.H."/>
            <person name="Ahmad S."/>
            <person name="Lan S."/>
            <person name="Zhang J.S."/>
            <person name="Tsai W.C."/>
            <person name="Van de Peer Y."/>
            <person name="Liu Z.J."/>
        </authorList>
    </citation>
    <scope>NUCLEOTIDE SEQUENCE</scope>
    <source>
        <strain evidence="1">CP</strain>
    </source>
</reference>
<gene>
    <name evidence="1" type="ORF">QJS10_CPA03g00102</name>
</gene>
<protein>
    <submittedName>
        <fullName evidence="1">Uncharacterized protein</fullName>
    </submittedName>
</protein>
<dbReference type="AlphaFoldDB" id="A0AAV9F6Z8"/>
<name>A0AAV9F6Z8_ACOCL</name>